<reference evidence="1" key="1">
    <citation type="journal article" date="2019" name="bioRxiv">
        <title>The Genome of the Zebra Mussel, Dreissena polymorpha: A Resource for Invasive Species Research.</title>
        <authorList>
            <person name="McCartney M.A."/>
            <person name="Auch B."/>
            <person name="Kono T."/>
            <person name="Mallez S."/>
            <person name="Zhang Y."/>
            <person name="Obille A."/>
            <person name="Becker A."/>
            <person name="Abrahante J.E."/>
            <person name="Garbe J."/>
            <person name="Badalamenti J.P."/>
            <person name="Herman A."/>
            <person name="Mangelson H."/>
            <person name="Liachko I."/>
            <person name="Sullivan S."/>
            <person name="Sone E.D."/>
            <person name="Koren S."/>
            <person name="Silverstein K.A.T."/>
            <person name="Beckman K.B."/>
            <person name="Gohl D.M."/>
        </authorList>
    </citation>
    <scope>NUCLEOTIDE SEQUENCE</scope>
    <source>
        <strain evidence="1">Duluth1</strain>
        <tissue evidence="1">Whole animal</tissue>
    </source>
</reference>
<evidence type="ECO:0000313" key="2">
    <source>
        <dbReference type="Proteomes" id="UP000828390"/>
    </source>
</evidence>
<name>A0A9D4RCY9_DREPO</name>
<protein>
    <recommendedName>
        <fullName evidence="3">EF-hand domain-containing protein</fullName>
    </recommendedName>
</protein>
<evidence type="ECO:0008006" key="3">
    <source>
        <dbReference type="Google" id="ProtNLM"/>
    </source>
</evidence>
<sequence>MGWYSDGWLKRSTTFHFISDAFRVFNKDGKGQINASGLRHPPPSPPPLLHKSLNRFGFWGELRYDDKEILFQSGLLCAAESNLRLGRDIHSFTLSIKLFF</sequence>
<gene>
    <name evidence="1" type="ORF">DPMN_025059</name>
</gene>
<dbReference type="EMBL" id="JAIWYP010000002">
    <property type="protein sequence ID" value="KAH3862097.1"/>
    <property type="molecule type" value="Genomic_DNA"/>
</dbReference>
<dbReference type="AlphaFoldDB" id="A0A9D4RCY9"/>
<organism evidence="1 2">
    <name type="scientific">Dreissena polymorpha</name>
    <name type="common">Zebra mussel</name>
    <name type="synonym">Mytilus polymorpha</name>
    <dbReference type="NCBI Taxonomy" id="45954"/>
    <lineage>
        <taxon>Eukaryota</taxon>
        <taxon>Metazoa</taxon>
        <taxon>Spiralia</taxon>
        <taxon>Lophotrochozoa</taxon>
        <taxon>Mollusca</taxon>
        <taxon>Bivalvia</taxon>
        <taxon>Autobranchia</taxon>
        <taxon>Heteroconchia</taxon>
        <taxon>Euheterodonta</taxon>
        <taxon>Imparidentia</taxon>
        <taxon>Neoheterodontei</taxon>
        <taxon>Myida</taxon>
        <taxon>Dreissenoidea</taxon>
        <taxon>Dreissenidae</taxon>
        <taxon>Dreissena</taxon>
    </lineage>
</organism>
<accession>A0A9D4RCY9</accession>
<proteinExistence type="predicted"/>
<evidence type="ECO:0000313" key="1">
    <source>
        <dbReference type="EMBL" id="KAH3862097.1"/>
    </source>
</evidence>
<keyword evidence="2" id="KW-1185">Reference proteome</keyword>
<dbReference type="Proteomes" id="UP000828390">
    <property type="component" value="Unassembled WGS sequence"/>
</dbReference>
<comment type="caution">
    <text evidence="1">The sequence shown here is derived from an EMBL/GenBank/DDBJ whole genome shotgun (WGS) entry which is preliminary data.</text>
</comment>
<reference evidence="1" key="2">
    <citation type="submission" date="2020-11" db="EMBL/GenBank/DDBJ databases">
        <authorList>
            <person name="McCartney M.A."/>
            <person name="Auch B."/>
            <person name="Kono T."/>
            <person name="Mallez S."/>
            <person name="Becker A."/>
            <person name="Gohl D.M."/>
            <person name="Silverstein K.A.T."/>
            <person name="Koren S."/>
            <person name="Bechman K.B."/>
            <person name="Herman A."/>
            <person name="Abrahante J.E."/>
            <person name="Garbe J."/>
        </authorList>
    </citation>
    <scope>NUCLEOTIDE SEQUENCE</scope>
    <source>
        <strain evidence="1">Duluth1</strain>
        <tissue evidence="1">Whole animal</tissue>
    </source>
</reference>